<dbReference type="InterPro" id="IPR000531">
    <property type="entry name" value="Beta-barrel_TonB"/>
</dbReference>
<evidence type="ECO:0000313" key="16">
    <source>
        <dbReference type="EMBL" id="MEL1263966.1"/>
    </source>
</evidence>
<evidence type="ECO:0000256" key="8">
    <source>
        <dbReference type="ARBA" id="ARBA00023077"/>
    </source>
</evidence>
<keyword evidence="5 11" id="KW-0812">Transmembrane</keyword>
<name>A0ABU9IYA0_9GAMM</name>
<keyword evidence="6" id="KW-0408">Iron</keyword>
<comment type="subcellular location">
    <subcellularLocation>
        <location evidence="1 11">Cell outer membrane</location>
        <topology evidence="1 11">Multi-pass membrane protein</topology>
    </subcellularLocation>
</comment>
<feature type="signal peptide" evidence="13">
    <location>
        <begin position="1"/>
        <end position="27"/>
    </location>
</feature>
<reference evidence="16 17" key="1">
    <citation type="submission" date="2024-04" db="EMBL/GenBank/DDBJ databases">
        <title>Draft genome sequence of Pseudoxanthomonas putridarboris WD12.</title>
        <authorList>
            <person name="Oh J."/>
        </authorList>
    </citation>
    <scope>NUCLEOTIDE SEQUENCE [LARGE SCALE GENOMIC DNA]</scope>
    <source>
        <strain evidence="16 17">WD12</strain>
    </source>
</reference>
<evidence type="ECO:0000256" key="13">
    <source>
        <dbReference type="SAM" id="SignalP"/>
    </source>
</evidence>
<keyword evidence="9 11" id="KW-0472">Membrane</keyword>
<evidence type="ECO:0000256" key="10">
    <source>
        <dbReference type="ARBA" id="ARBA00023237"/>
    </source>
</evidence>
<evidence type="ECO:0000256" key="12">
    <source>
        <dbReference type="RuleBase" id="RU003357"/>
    </source>
</evidence>
<dbReference type="EMBL" id="JBBWWT010000002">
    <property type="protein sequence ID" value="MEL1263966.1"/>
    <property type="molecule type" value="Genomic_DNA"/>
</dbReference>
<dbReference type="PANTHER" id="PTHR32552:SF81">
    <property type="entry name" value="TONB-DEPENDENT OUTER MEMBRANE RECEPTOR"/>
    <property type="match status" value="1"/>
</dbReference>
<keyword evidence="16" id="KW-0675">Receptor</keyword>
<keyword evidence="10 11" id="KW-0998">Cell outer membrane</keyword>
<keyword evidence="4" id="KW-0410">Iron transport</keyword>
<sequence>MVTALPRHKALTLAVFAALCATPHAYAQQAAAEEEPTTLGTMTVTAQKREETAQNVPISVTAISEQLLQDTGVRDIKDLQVLVPGMTVTSTQSEAITTARIRGIGTVGDNVGLESSVGVVIDGVYRPRNSVGFGDLGQLERIEVLKGPQGTVFGKNTSAGVINVVTRRPSYVQSAEGEVTVSNYGGLGVSGSYNDAVGEVGAFNIYAAKRKRDGWMDVRTGNGPRRETEDYDQNYHTVRGKLLLEPTDTLDIQLSADFTKREENCCTAVQTTVGTSALVLNAVAGQQTVAAPGDDPFDRVAYSNRPTTQDIEDKGVSAEINWDSPWFGGATLTSITASREWQAINGLDYDFSTADILYRNGSKDESFTGFETFSQEFRLTGSTDRVDWMIGAFYSDEDLNRTETYRIGAHYEPYVSSLITNLVLGTLAQQLAPLGLAVDMSNPALFLSQVSGQPFGTNFAGLGALDHYKQNAKSLALFTNNTWHATDALDLTLGLRYTREEKELSSVYSNPNGSIGCGSMLANPAGRVGAALYQRIPGLAMLPPANQAAIIGGAANQIIGYSCLPWANALHNGRNTFQESEEKEWSGTLKAAYRWNENVMTYASAARGYKGGGFNLDRVQSADGNSSSGQGITPVNDTSFPGEFVDSYELGAKTTWAGGTLLLNATLFHQKYEDFQLNSFLGTSFVVRSIPEVTSEGLDAEILWQPRGVPGLMLQGGLMYADTTFGDNIPGGDFAVGTPLSSSGALYKLPGATMPFAPEWSGSASLTYEWDFSNNLTGRFNIGAKYMSDYNTGSDLDVEKHQDSYTILNARIGFGDSAGRWTVELWGTNITDEEYVQVGFDGPLQNLFPDPGNPFNTYNAFLGAPRMYGVTLRVRY</sequence>
<evidence type="ECO:0000259" key="15">
    <source>
        <dbReference type="Pfam" id="PF07715"/>
    </source>
</evidence>
<keyword evidence="17" id="KW-1185">Reference proteome</keyword>
<feature type="domain" description="TonB-dependent receptor plug" evidence="15">
    <location>
        <begin position="53"/>
        <end position="161"/>
    </location>
</feature>
<dbReference type="PANTHER" id="PTHR32552">
    <property type="entry name" value="FERRICHROME IRON RECEPTOR-RELATED"/>
    <property type="match status" value="1"/>
</dbReference>
<dbReference type="SUPFAM" id="SSF56935">
    <property type="entry name" value="Porins"/>
    <property type="match status" value="1"/>
</dbReference>
<evidence type="ECO:0000256" key="7">
    <source>
        <dbReference type="ARBA" id="ARBA00023065"/>
    </source>
</evidence>
<dbReference type="Gene3D" id="2.40.170.20">
    <property type="entry name" value="TonB-dependent receptor, beta-barrel domain"/>
    <property type="match status" value="3"/>
</dbReference>
<evidence type="ECO:0000256" key="1">
    <source>
        <dbReference type="ARBA" id="ARBA00004571"/>
    </source>
</evidence>
<keyword evidence="8 12" id="KW-0798">TonB box</keyword>
<comment type="caution">
    <text evidence="16">The sequence shown here is derived from an EMBL/GenBank/DDBJ whole genome shotgun (WGS) entry which is preliminary data.</text>
</comment>
<dbReference type="Pfam" id="PF00593">
    <property type="entry name" value="TonB_dep_Rec_b-barrel"/>
    <property type="match status" value="1"/>
</dbReference>
<dbReference type="PROSITE" id="PS52016">
    <property type="entry name" value="TONB_DEPENDENT_REC_3"/>
    <property type="match status" value="1"/>
</dbReference>
<evidence type="ECO:0000256" key="6">
    <source>
        <dbReference type="ARBA" id="ARBA00023004"/>
    </source>
</evidence>
<keyword evidence="2 11" id="KW-0813">Transport</keyword>
<evidence type="ECO:0000256" key="2">
    <source>
        <dbReference type="ARBA" id="ARBA00022448"/>
    </source>
</evidence>
<dbReference type="InterPro" id="IPR039426">
    <property type="entry name" value="TonB-dep_rcpt-like"/>
</dbReference>
<keyword evidence="3 11" id="KW-1134">Transmembrane beta strand</keyword>
<evidence type="ECO:0000256" key="4">
    <source>
        <dbReference type="ARBA" id="ARBA00022496"/>
    </source>
</evidence>
<protein>
    <submittedName>
        <fullName evidence="16">TonB-dependent receptor</fullName>
    </submittedName>
</protein>
<keyword evidence="13" id="KW-0732">Signal</keyword>
<organism evidence="16 17">
    <name type="scientific">Pseudoxanthomonas putridarboris</name>
    <dbReference type="NCBI Taxonomy" id="752605"/>
    <lineage>
        <taxon>Bacteria</taxon>
        <taxon>Pseudomonadati</taxon>
        <taxon>Pseudomonadota</taxon>
        <taxon>Gammaproteobacteria</taxon>
        <taxon>Lysobacterales</taxon>
        <taxon>Lysobacteraceae</taxon>
        <taxon>Pseudoxanthomonas</taxon>
    </lineage>
</organism>
<evidence type="ECO:0000256" key="3">
    <source>
        <dbReference type="ARBA" id="ARBA00022452"/>
    </source>
</evidence>
<keyword evidence="7" id="KW-0406">Ion transport</keyword>
<dbReference type="RefSeq" id="WP_341725145.1">
    <property type="nucleotide sequence ID" value="NZ_JBBWWT010000002.1"/>
</dbReference>
<evidence type="ECO:0000256" key="11">
    <source>
        <dbReference type="PROSITE-ProRule" id="PRU01360"/>
    </source>
</evidence>
<comment type="similarity">
    <text evidence="11 12">Belongs to the TonB-dependent receptor family.</text>
</comment>
<feature type="chain" id="PRO_5046788254" evidence="13">
    <location>
        <begin position="28"/>
        <end position="876"/>
    </location>
</feature>
<feature type="domain" description="TonB-dependent receptor-like beta-barrel" evidence="14">
    <location>
        <begin position="296"/>
        <end position="830"/>
    </location>
</feature>
<evidence type="ECO:0000256" key="9">
    <source>
        <dbReference type="ARBA" id="ARBA00023136"/>
    </source>
</evidence>
<evidence type="ECO:0000256" key="5">
    <source>
        <dbReference type="ARBA" id="ARBA00022692"/>
    </source>
</evidence>
<gene>
    <name evidence="16" type="ORF">AAD027_06205</name>
</gene>
<dbReference type="Proteomes" id="UP001459204">
    <property type="component" value="Unassembled WGS sequence"/>
</dbReference>
<proteinExistence type="inferred from homology"/>
<evidence type="ECO:0000259" key="14">
    <source>
        <dbReference type="Pfam" id="PF00593"/>
    </source>
</evidence>
<dbReference type="InterPro" id="IPR036942">
    <property type="entry name" value="Beta-barrel_TonB_sf"/>
</dbReference>
<dbReference type="InterPro" id="IPR012910">
    <property type="entry name" value="Plug_dom"/>
</dbReference>
<dbReference type="Pfam" id="PF07715">
    <property type="entry name" value="Plug"/>
    <property type="match status" value="1"/>
</dbReference>
<evidence type="ECO:0000313" key="17">
    <source>
        <dbReference type="Proteomes" id="UP001459204"/>
    </source>
</evidence>
<accession>A0ABU9IYA0</accession>